<reference evidence="1 2" key="1">
    <citation type="submission" date="2017-06" db="EMBL/GenBank/DDBJ databases">
        <title>Genome sequencing of cyanobaciteial culture collection at National Institute for Environmental Studies (NIES).</title>
        <authorList>
            <person name="Hirose Y."/>
            <person name="Shimura Y."/>
            <person name="Fujisawa T."/>
            <person name="Nakamura Y."/>
            <person name="Kawachi M."/>
        </authorList>
    </citation>
    <scope>NUCLEOTIDE SEQUENCE [LARGE SCALE GENOMIC DNA]</scope>
    <source>
        <strain evidence="1 2">NIES-2135</strain>
    </source>
</reference>
<protein>
    <submittedName>
        <fullName evidence="1">Uncharacterized protein</fullName>
    </submittedName>
</protein>
<evidence type="ECO:0000313" key="2">
    <source>
        <dbReference type="Proteomes" id="UP000217895"/>
    </source>
</evidence>
<sequence length="121" mass="13732">MPLSDQHKHLLHEIYGIPYSNQTAIAGDVYTRTVPMIAEAFVELQTRLLAAIDLIDSDETMVQRVGEILQKYSDLDLDPSNIDRDGYSLRYQKSIRTLQKALFPYTSIRAGDRSCNSLRLG</sequence>
<dbReference type="EMBL" id="AP018203">
    <property type="protein sequence ID" value="BAY55275.1"/>
    <property type="molecule type" value="Genomic_DNA"/>
</dbReference>
<evidence type="ECO:0000313" key="1">
    <source>
        <dbReference type="EMBL" id="BAY55275.1"/>
    </source>
</evidence>
<name>A0A1Z4JER9_LEPBY</name>
<dbReference type="AlphaFoldDB" id="A0A1Z4JER9"/>
<accession>A0A1Z4JER9</accession>
<organism evidence="1 2">
    <name type="scientific">Leptolyngbya boryana NIES-2135</name>
    <dbReference type="NCBI Taxonomy" id="1973484"/>
    <lineage>
        <taxon>Bacteria</taxon>
        <taxon>Bacillati</taxon>
        <taxon>Cyanobacteriota</taxon>
        <taxon>Cyanophyceae</taxon>
        <taxon>Leptolyngbyales</taxon>
        <taxon>Leptolyngbyaceae</taxon>
        <taxon>Leptolyngbya group</taxon>
        <taxon>Leptolyngbya</taxon>
    </lineage>
</organism>
<keyword evidence="2" id="KW-1185">Reference proteome</keyword>
<dbReference type="Proteomes" id="UP000217895">
    <property type="component" value="Chromosome"/>
</dbReference>
<gene>
    <name evidence="1" type="ORF">NIES2135_20980</name>
</gene>
<proteinExistence type="predicted"/>